<organism evidence="2 3">
    <name type="scientific">Luteipulveratus halotolerans</name>
    <dbReference type="NCBI Taxonomy" id="1631356"/>
    <lineage>
        <taxon>Bacteria</taxon>
        <taxon>Bacillati</taxon>
        <taxon>Actinomycetota</taxon>
        <taxon>Actinomycetes</taxon>
        <taxon>Micrococcales</taxon>
        <taxon>Dermacoccaceae</taxon>
        <taxon>Luteipulveratus</taxon>
    </lineage>
</organism>
<dbReference type="OrthoDB" id="5185819at2"/>
<dbReference type="InterPro" id="IPR017517">
    <property type="entry name" value="Maleyloyr_isom"/>
</dbReference>
<dbReference type="AlphaFoldDB" id="A0A0L6CJK8"/>
<dbReference type="RefSeq" id="WP_050670368.1">
    <property type="nucleotide sequence ID" value="NZ_LAIR01000002.1"/>
</dbReference>
<dbReference type="EMBL" id="LAIR01000002">
    <property type="protein sequence ID" value="KNX37967.1"/>
    <property type="molecule type" value="Genomic_DNA"/>
</dbReference>
<evidence type="ECO:0000313" key="2">
    <source>
        <dbReference type="EMBL" id="KNX37967.1"/>
    </source>
</evidence>
<protein>
    <recommendedName>
        <fullName evidence="1">Mycothiol-dependent maleylpyruvate isomerase metal-binding domain-containing protein</fullName>
    </recommendedName>
</protein>
<accession>A0A0L6CJK8</accession>
<evidence type="ECO:0000313" key="3">
    <source>
        <dbReference type="Proteomes" id="UP000037397"/>
    </source>
</evidence>
<dbReference type="Pfam" id="PF11716">
    <property type="entry name" value="MDMPI_N"/>
    <property type="match status" value="1"/>
</dbReference>
<dbReference type="InterPro" id="IPR024344">
    <property type="entry name" value="MDMPI_metal-binding"/>
</dbReference>
<dbReference type="NCBIfam" id="TIGR03086">
    <property type="entry name" value="TIGR03086 family metal-binding protein"/>
    <property type="match status" value="1"/>
</dbReference>
<keyword evidence="3" id="KW-1185">Reference proteome</keyword>
<name>A0A0L6CJK8_9MICO</name>
<comment type="caution">
    <text evidence="2">The sequence shown here is derived from an EMBL/GenBank/DDBJ whole genome shotgun (WGS) entry which is preliminary data.</text>
</comment>
<dbReference type="STRING" id="1631356.VV01_13690"/>
<dbReference type="InterPro" id="IPR017520">
    <property type="entry name" value="CHP03086"/>
</dbReference>
<evidence type="ECO:0000259" key="1">
    <source>
        <dbReference type="Pfam" id="PF11716"/>
    </source>
</evidence>
<dbReference type="GO" id="GO:0046872">
    <property type="term" value="F:metal ion binding"/>
    <property type="evidence" value="ECO:0007669"/>
    <property type="project" value="InterPro"/>
</dbReference>
<proteinExistence type="predicted"/>
<sequence length="193" mass="20321">MSARPDLHAATTLVARTVEAVPDDRLDAPTPCPDYSVGDLLDHVAGLSTAFTWAARKEGLDRLSEPPAPGSRDNLVDDWRTVIPARLRDLATAWESPDAWDGMTQAGGVEMPGEVGGLVALNEVLVHGWDLAAATGQSYEPDAASLQSGLTFASQFDEGGSGEAFGPKVATPAGAPELQQLLAHNGRDIAWRP</sequence>
<dbReference type="PATRIC" id="fig|1631356.3.peg.2697"/>
<dbReference type="NCBIfam" id="TIGR03083">
    <property type="entry name" value="maleylpyruvate isomerase family mycothiol-dependent enzyme"/>
    <property type="match status" value="1"/>
</dbReference>
<feature type="domain" description="Mycothiol-dependent maleylpyruvate isomerase metal-binding" evidence="1">
    <location>
        <begin position="7"/>
        <end position="132"/>
    </location>
</feature>
<reference evidence="3" key="1">
    <citation type="submission" date="2015-03" db="EMBL/GenBank/DDBJ databases">
        <title>Luteipulveratus halotolerans sp. nov., a novel actinobacterium (Dermacoccaceae) from Sarawak, Malaysia.</title>
        <authorList>
            <person name="Juboi H."/>
            <person name="Basik A."/>
            <person name="Shamsul S.S."/>
            <person name="Arnold P."/>
            <person name="Schmitt E.K."/>
            <person name="Sanglier J.-J."/>
            <person name="Yeo T."/>
        </authorList>
    </citation>
    <scope>NUCLEOTIDE SEQUENCE [LARGE SCALE GENOMIC DNA]</scope>
    <source>
        <strain evidence="3">C296001</strain>
    </source>
</reference>
<dbReference type="Gene3D" id="1.20.120.450">
    <property type="entry name" value="dinb family like domain"/>
    <property type="match status" value="1"/>
</dbReference>
<dbReference type="Proteomes" id="UP000037397">
    <property type="component" value="Unassembled WGS sequence"/>
</dbReference>
<dbReference type="SUPFAM" id="SSF109854">
    <property type="entry name" value="DinB/YfiT-like putative metalloenzymes"/>
    <property type="match status" value="1"/>
</dbReference>
<gene>
    <name evidence="2" type="ORF">VV01_13690</name>
</gene>
<dbReference type="InterPro" id="IPR034660">
    <property type="entry name" value="DinB/YfiT-like"/>
</dbReference>